<accession>A0A1Y1W4P4</accession>
<reference evidence="1 2" key="1">
    <citation type="submission" date="2016-07" db="EMBL/GenBank/DDBJ databases">
        <title>Pervasive Adenine N6-methylation of Active Genes in Fungi.</title>
        <authorList>
            <consortium name="DOE Joint Genome Institute"/>
            <person name="Mondo S.J."/>
            <person name="Dannebaum R.O."/>
            <person name="Kuo R.C."/>
            <person name="Labutti K."/>
            <person name="Haridas S."/>
            <person name="Kuo A."/>
            <person name="Salamov A."/>
            <person name="Ahrendt S.R."/>
            <person name="Lipzen A."/>
            <person name="Sullivan W."/>
            <person name="Andreopoulos W.B."/>
            <person name="Clum A."/>
            <person name="Lindquist E."/>
            <person name="Daum C."/>
            <person name="Ramamoorthy G.K."/>
            <person name="Gryganskyi A."/>
            <person name="Culley D."/>
            <person name="Magnuson J.K."/>
            <person name="James T.Y."/>
            <person name="O'Malley M.A."/>
            <person name="Stajich J.E."/>
            <person name="Spatafora J.W."/>
            <person name="Visel A."/>
            <person name="Grigoriev I.V."/>
        </authorList>
    </citation>
    <scope>NUCLEOTIDE SEQUENCE [LARGE SCALE GENOMIC DNA]</scope>
    <source>
        <strain evidence="1 2">ATCC 12442</strain>
    </source>
</reference>
<sequence length="190" mass="21508">MRRENERYSICKANGHYLRGDGGPCGRCAAADWLHKHKLHLLFANGRKDKVVLTTTLKRAAKSKPGHALLVSFFLQHTLSFAQKVGRRHFVACTTYIAERVGDQRRGSAWMCLLAFEACTCIMHIGWSLAWSPGHLSACCPIHRWYPLSAPQCPYMCLHLLEALVLDKEQARLWPFHCYSAVVTTIQCVV</sequence>
<dbReference type="RefSeq" id="XP_040741968.1">
    <property type="nucleotide sequence ID" value="XM_040889100.1"/>
</dbReference>
<dbReference type="GeneID" id="63805748"/>
<evidence type="ECO:0000313" key="1">
    <source>
        <dbReference type="EMBL" id="ORX68154.1"/>
    </source>
</evidence>
<organism evidence="1 2">
    <name type="scientific">Linderina pennispora</name>
    <dbReference type="NCBI Taxonomy" id="61395"/>
    <lineage>
        <taxon>Eukaryota</taxon>
        <taxon>Fungi</taxon>
        <taxon>Fungi incertae sedis</taxon>
        <taxon>Zoopagomycota</taxon>
        <taxon>Kickxellomycotina</taxon>
        <taxon>Kickxellomycetes</taxon>
        <taxon>Kickxellales</taxon>
        <taxon>Kickxellaceae</taxon>
        <taxon>Linderina</taxon>
    </lineage>
</organism>
<dbReference type="EMBL" id="MCFD01000010">
    <property type="protein sequence ID" value="ORX68154.1"/>
    <property type="molecule type" value="Genomic_DNA"/>
</dbReference>
<dbReference type="Proteomes" id="UP000193922">
    <property type="component" value="Unassembled WGS sequence"/>
</dbReference>
<protein>
    <submittedName>
        <fullName evidence="1">Uncharacterized protein</fullName>
    </submittedName>
</protein>
<evidence type="ECO:0000313" key="2">
    <source>
        <dbReference type="Proteomes" id="UP000193922"/>
    </source>
</evidence>
<comment type="caution">
    <text evidence="1">The sequence shown here is derived from an EMBL/GenBank/DDBJ whole genome shotgun (WGS) entry which is preliminary data.</text>
</comment>
<dbReference type="AlphaFoldDB" id="A0A1Y1W4P4"/>
<proteinExistence type="predicted"/>
<name>A0A1Y1W4P4_9FUNG</name>
<keyword evidence="2" id="KW-1185">Reference proteome</keyword>
<gene>
    <name evidence="1" type="ORF">DL89DRAFT_27376</name>
</gene>